<evidence type="ECO:0000313" key="1">
    <source>
        <dbReference type="EMBL" id="ENX34686.1"/>
    </source>
</evidence>
<reference evidence="1 2" key="1">
    <citation type="submission" date="2013-02" db="EMBL/GenBank/DDBJ databases">
        <title>The Genome Sequence of Acinetobacter sp. NIPH 1859.</title>
        <authorList>
            <consortium name="The Broad Institute Genome Sequencing Platform"/>
            <consortium name="The Broad Institute Genome Sequencing Center for Infectious Disease"/>
            <person name="Cerqueira G."/>
            <person name="Feldgarden M."/>
            <person name="Courvalin P."/>
            <person name="Perichon B."/>
            <person name="Grillot-Courvalin C."/>
            <person name="Clermont D."/>
            <person name="Rocha E."/>
            <person name="Yoon E.-J."/>
            <person name="Nemec A."/>
            <person name="Walker B."/>
            <person name="Young S.K."/>
            <person name="Zeng Q."/>
            <person name="Gargeya S."/>
            <person name="Fitzgerald M."/>
            <person name="Haas B."/>
            <person name="Abouelleil A."/>
            <person name="Alvarado L."/>
            <person name="Arachchi H.M."/>
            <person name="Berlin A.M."/>
            <person name="Chapman S.B."/>
            <person name="Dewar J."/>
            <person name="Goldberg J."/>
            <person name="Griggs A."/>
            <person name="Gujja S."/>
            <person name="Hansen M."/>
            <person name="Howarth C."/>
            <person name="Imamovic A."/>
            <person name="Larimer J."/>
            <person name="McCowan C."/>
            <person name="Murphy C."/>
            <person name="Neiman D."/>
            <person name="Pearson M."/>
            <person name="Priest M."/>
            <person name="Roberts A."/>
            <person name="Saif S."/>
            <person name="Shea T."/>
            <person name="Sisk P."/>
            <person name="Sykes S."/>
            <person name="Wortman J."/>
            <person name="Nusbaum C."/>
            <person name="Birren B."/>
        </authorList>
    </citation>
    <scope>NUCLEOTIDE SEQUENCE [LARGE SCALE GENOMIC DNA]</scope>
    <source>
        <strain evidence="1 2">NIPH 1859</strain>
    </source>
</reference>
<evidence type="ECO:0000313" key="2">
    <source>
        <dbReference type="Proteomes" id="UP000013009"/>
    </source>
</evidence>
<organism evidence="1 2">
    <name type="scientific">Acinetobacter colistiniresistens</name>
    <dbReference type="NCBI Taxonomy" id="280145"/>
    <lineage>
        <taxon>Bacteria</taxon>
        <taxon>Pseudomonadati</taxon>
        <taxon>Pseudomonadota</taxon>
        <taxon>Gammaproteobacteria</taxon>
        <taxon>Moraxellales</taxon>
        <taxon>Moraxellaceae</taxon>
        <taxon>Acinetobacter</taxon>
    </lineage>
</organism>
<dbReference type="HOGENOM" id="CLU_3303220_0_0_6"/>
<dbReference type="PATRIC" id="fig|1217695.3.peg.1917"/>
<comment type="caution">
    <text evidence="1">The sequence shown here is derived from an EMBL/GenBank/DDBJ whole genome shotgun (WGS) entry which is preliminary data.</text>
</comment>
<dbReference type="EMBL" id="APRZ01000015">
    <property type="protein sequence ID" value="ENX34686.1"/>
    <property type="molecule type" value="Genomic_DNA"/>
</dbReference>
<keyword evidence="2" id="KW-1185">Reference proteome</keyword>
<dbReference type="AlphaFoldDB" id="N9QXA9"/>
<accession>N9QXA9</accession>
<proteinExistence type="predicted"/>
<dbReference type="Proteomes" id="UP000013009">
    <property type="component" value="Unassembled WGS sequence"/>
</dbReference>
<name>N9QXA9_9GAMM</name>
<protein>
    <submittedName>
        <fullName evidence="1">Uncharacterized protein</fullName>
    </submittedName>
</protein>
<sequence length="39" mass="4618">MRFIRKVIKNDQKNKIYGKKNAQQKVEIILKIKGESISE</sequence>
<gene>
    <name evidence="1" type="ORF">F889_01975</name>
</gene>